<dbReference type="PROSITE" id="PS51457">
    <property type="entry name" value="BEN"/>
    <property type="match status" value="1"/>
</dbReference>
<dbReference type="InterPro" id="IPR037496">
    <property type="entry name" value="BEND6-like"/>
</dbReference>
<dbReference type="PANTHER" id="PTHR35346">
    <property type="entry name" value="BEN DOMAIN-CONTAINING PROTEIN 6"/>
    <property type="match status" value="1"/>
</dbReference>
<keyword evidence="2" id="KW-0678">Repressor</keyword>
<comment type="subcellular location">
    <subcellularLocation>
        <location evidence="1">Nucleus</location>
    </subcellularLocation>
</comment>
<proteinExistence type="predicted"/>
<comment type="caution">
    <text evidence="8">The sequence shown here is derived from an EMBL/GenBank/DDBJ whole genome shotgun (WGS) entry which is preliminary data.</text>
</comment>
<keyword evidence="3" id="KW-0805">Transcription regulation</keyword>
<protein>
    <recommendedName>
        <fullName evidence="7">BEN domain-containing protein</fullName>
    </recommendedName>
</protein>
<dbReference type="SMART" id="SM01025">
    <property type="entry name" value="BEN"/>
    <property type="match status" value="1"/>
</dbReference>
<feature type="region of interest" description="Disordered" evidence="6">
    <location>
        <begin position="91"/>
        <end position="128"/>
    </location>
</feature>
<feature type="domain" description="BEN" evidence="7">
    <location>
        <begin position="227"/>
        <end position="323"/>
    </location>
</feature>
<keyword evidence="10" id="KW-1185">Reference proteome</keyword>
<evidence type="ECO:0000256" key="5">
    <source>
        <dbReference type="ARBA" id="ARBA00023242"/>
    </source>
</evidence>
<dbReference type="InterPro" id="IPR018379">
    <property type="entry name" value="BEN_domain"/>
</dbReference>
<evidence type="ECO:0000313" key="10">
    <source>
        <dbReference type="Proteomes" id="UP001591681"/>
    </source>
</evidence>
<evidence type="ECO:0000313" key="8">
    <source>
        <dbReference type="EMBL" id="KAL2077922.1"/>
    </source>
</evidence>
<sequence length="323" mass="36304">MAVSAEYGLFSFFEENTLGVGPLSLVSLRGSQVRPNTLTKNIWDKETEVLVRWGKDLYPAKILDISDNEQSVLKRREELLKDTLEDEECGRGRRRKKTINFSSSEEEEEQAPPRKKREKKVHGKNVDQLLEKRRQQLHTEEHRREQTGISCSNCKQLTDRLLAMERDNQRLIRQLDAIHDLKHMLKACAPPASQPLQSAPPASQPLQSAPLTAGQTQDPSSDDMVIGEGIVVSRTKVMRCNHSSPSKLACDLLSVLYTRRELATMSLTGQKGSAKEAVKPPLPPNVLNAIFEYALQKFPGADVATLRGAVRNKLNNESKVFKK</sequence>
<evidence type="ECO:0000256" key="2">
    <source>
        <dbReference type="ARBA" id="ARBA00022491"/>
    </source>
</evidence>
<evidence type="ECO:0000256" key="1">
    <source>
        <dbReference type="ARBA" id="ARBA00004123"/>
    </source>
</evidence>
<evidence type="ECO:0000256" key="3">
    <source>
        <dbReference type="ARBA" id="ARBA00023015"/>
    </source>
</evidence>
<dbReference type="Pfam" id="PF10523">
    <property type="entry name" value="BEN"/>
    <property type="match status" value="1"/>
</dbReference>
<dbReference type="PANTHER" id="PTHR35346:SF1">
    <property type="entry name" value="BEN DOMAIN-CONTAINING PROTEIN 6"/>
    <property type="match status" value="1"/>
</dbReference>
<dbReference type="EMBL" id="JBHFQA010000023">
    <property type="protein sequence ID" value="KAL2077922.1"/>
    <property type="molecule type" value="Genomic_DNA"/>
</dbReference>
<dbReference type="AlphaFoldDB" id="A0ABD1ISY3"/>
<dbReference type="Gene3D" id="1.10.10.2590">
    <property type="entry name" value="BEN domain"/>
    <property type="match status" value="1"/>
</dbReference>
<evidence type="ECO:0000256" key="6">
    <source>
        <dbReference type="SAM" id="MobiDB-lite"/>
    </source>
</evidence>
<dbReference type="EMBL" id="JBHFQA010000003">
    <property type="protein sequence ID" value="KAL2102038.1"/>
    <property type="molecule type" value="Genomic_DNA"/>
</dbReference>
<keyword evidence="5" id="KW-0539">Nucleus</keyword>
<evidence type="ECO:0000259" key="7">
    <source>
        <dbReference type="PROSITE" id="PS51457"/>
    </source>
</evidence>
<feature type="region of interest" description="Disordered" evidence="6">
    <location>
        <begin position="191"/>
        <end position="223"/>
    </location>
</feature>
<keyword evidence="4" id="KW-0804">Transcription</keyword>
<dbReference type="GO" id="GO:0010468">
    <property type="term" value="P:regulation of gene expression"/>
    <property type="evidence" value="ECO:0007669"/>
    <property type="project" value="UniProtKB-ARBA"/>
</dbReference>
<dbReference type="GO" id="GO:0005634">
    <property type="term" value="C:nucleus"/>
    <property type="evidence" value="ECO:0007669"/>
    <property type="project" value="UniProtKB-SubCell"/>
</dbReference>
<organism evidence="8 10">
    <name type="scientific">Coilia grayii</name>
    <name type="common">Gray's grenadier anchovy</name>
    <dbReference type="NCBI Taxonomy" id="363190"/>
    <lineage>
        <taxon>Eukaryota</taxon>
        <taxon>Metazoa</taxon>
        <taxon>Chordata</taxon>
        <taxon>Craniata</taxon>
        <taxon>Vertebrata</taxon>
        <taxon>Euteleostomi</taxon>
        <taxon>Actinopterygii</taxon>
        <taxon>Neopterygii</taxon>
        <taxon>Teleostei</taxon>
        <taxon>Clupei</taxon>
        <taxon>Clupeiformes</taxon>
        <taxon>Clupeoidei</taxon>
        <taxon>Engraulidae</taxon>
        <taxon>Coilinae</taxon>
        <taxon>Coilia</taxon>
    </lineage>
</organism>
<name>A0ABD1ISY3_9TELE</name>
<evidence type="ECO:0000313" key="9">
    <source>
        <dbReference type="EMBL" id="KAL2102038.1"/>
    </source>
</evidence>
<gene>
    <name evidence="9" type="ORF">ACEWY4_003799</name>
    <name evidence="8" type="ORF">ACEWY4_025607</name>
</gene>
<feature type="compositionally biased region" description="Low complexity" evidence="6">
    <location>
        <begin position="191"/>
        <end position="211"/>
    </location>
</feature>
<accession>A0ABD1ISY3</accession>
<feature type="compositionally biased region" description="Basic residues" evidence="6">
    <location>
        <begin position="113"/>
        <end position="123"/>
    </location>
</feature>
<evidence type="ECO:0000256" key="4">
    <source>
        <dbReference type="ARBA" id="ARBA00023163"/>
    </source>
</evidence>
<reference evidence="8 10" key="1">
    <citation type="submission" date="2024-09" db="EMBL/GenBank/DDBJ databases">
        <title>A chromosome-level genome assembly of Gray's grenadier anchovy, Coilia grayii.</title>
        <authorList>
            <person name="Fu Z."/>
        </authorList>
    </citation>
    <scope>NUCLEOTIDE SEQUENCE [LARGE SCALE GENOMIC DNA]</scope>
    <source>
        <strain evidence="8">G4</strain>
        <tissue evidence="8">Muscle</tissue>
    </source>
</reference>
<dbReference type="Proteomes" id="UP001591681">
    <property type="component" value="Unassembled WGS sequence"/>
</dbReference>